<feature type="region of interest" description="Disordered" evidence="1">
    <location>
        <begin position="1"/>
        <end position="68"/>
    </location>
</feature>
<organism evidence="2">
    <name type="scientific">Arundo donax</name>
    <name type="common">Giant reed</name>
    <name type="synonym">Donax arundinaceus</name>
    <dbReference type="NCBI Taxonomy" id="35708"/>
    <lineage>
        <taxon>Eukaryota</taxon>
        <taxon>Viridiplantae</taxon>
        <taxon>Streptophyta</taxon>
        <taxon>Embryophyta</taxon>
        <taxon>Tracheophyta</taxon>
        <taxon>Spermatophyta</taxon>
        <taxon>Magnoliopsida</taxon>
        <taxon>Liliopsida</taxon>
        <taxon>Poales</taxon>
        <taxon>Poaceae</taxon>
        <taxon>PACMAD clade</taxon>
        <taxon>Arundinoideae</taxon>
        <taxon>Arundineae</taxon>
        <taxon>Arundo</taxon>
    </lineage>
</organism>
<dbReference type="AlphaFoldDB" id="A0A0A8Y5S5"/>
<reference evidence="2" key="1">
    <citation type="submission" date="2014-09" db="EMBL/GenBank/DDBJ databases">
        <authorList>
            <person name="Magalhaes I.L.F."/>
            <person name="Oliveira U."/>
            <person name="Santos F.R."/>
            <person name="Vidigal T.H.D.A."/>
            <person name="Brescovit A.D."/>
            <person name="Santos A.J."/>
        </authorList>
    </citation>
    <scope>NUCLEOTIDE SEQUENCE</scope>
    <source>
        <tissue evidence="2">Shoot tissue taken approximately 20 cm above the soil surface</tissue>
    </source>
</reference>
<accession>A0A0A8Y5S5</accession>
<protein>
    <submittedName>
        <fullName evidence="2">Uncharacterized protein</fullName>
    </submittedName>
</protein>
<evidence type="ECO:0000313" key="2">
    <source>
        <dbReference type="EMBL" id="JAD21381.1"/>
    </source>
</evidence>
<name>A0A0A8Y5S5_ARUDO</name>
<feature type="compositionally biased region" description="Pro residues" evidence="1">
    <location>
        <begin position="1"/>
        <end position="19"/>
    </location>
</feature>
<sequence length="106" mass="11523">MWPPRPRPMCPPSMRPPSTPSLQATREPTLPRRSPGKMTSTPSPPWSSSSSMASPPPPRSNPRTRERFAAAQVPDFAAPVAEACVPTALASNARRSSLFRRAMSSR</sequence>
<dbReference type="EMBL" id="GBRH01276514">
    <property type="protein sequence ID" value="JAD21381.1"/>
    <property type="molecule type" value="Transcribed_RNA"/>
</dbReference>
<reference evidence="2" key="2">
    <citation type="journal article" date="2015" name="Data Brief">
        <title>Shoot transcriptome of the giant reed, Arundo donax.</title>
        <authorList>
            <person name="Barrero R.A."/>
            <person name="Guerrero F.D."/>
            <person name="Moolhuijzen P."/>
            <person name="Goolsby J.A."/>
            <person name="Tidwell J."/>
            <person name="Bellgard S.E."/>
            <person name="Bellgard M.I."/>
        </authorList>
    </citation>
    <scope>NUCLEOTIDE SEQUENCE</scope>
    <source>
        <tissue evidence="2">Shoot tissue taken approximately 20 cm above the soil surface</tissue>
    </source>
</reference>
<proteinExistence type="predicted"/>
<evidence type="ECO:0000256" key="1">
    <source>
        <dbReference type="SAM" id="MobiDB-lite"/>
    </source>
</evidence>